<evidence type="ECO:0000313" key="2">
    <source>
        <dbReference type="Proteomes" id="UP000609323"/>
    </source>
</evidence>
<name>A0ABQ1FSD4_9BACL</name>
<sequence>MILDEKLRSDKLTVTFEVTGERINEQIEQIWLYDQNGNPLPRVNPPIRIKGSDRYETTFSNVSRIDSVEITTPVFNPIHYYEELAVTVDMKERQ</sequence>
<gene>
    <name evidence="1" type="ORF">GCM10010917_12540</name>
</gene>
<reference evidence="2" key="1">
    <citation type="journal article" date="2019" name="Int. J. Syst. Evol. Microbiol.">
        <title>The Global Catalogue of Microorganisms (GCM) 10K type strain sequencing project: providing services to taxonomists for standard genome sequencing and annotation.</title>
        <authorList>
            <consortium name="The Broad Institute Genomics Platform"/>
            <consortium name="The Broad Institute Genome Sequencing Center for Infectious Disease"/>
            <person name="Wu L."/>
            <person name="Ma J."/>
        </authorList>
    </citation>
    <scope>NUCLEOTIDE SEQUENCE [LARGE SCALE GENOMIC DNA]</scope>
    <source>
        <strain evidence="2">CGMCC 1.15044</strain>
    </source>
</reference>
<keyword evidence="2" id="KW-1185">Reference proteome</keyword>
<organism evidence="1 2">
    <name type="scientific">Paenibacillus physcomitrellae</name>
    <dbReference type="NCBI Taxonomy" id="1619311"/>
    <lineage>
        <taxon>Bacteria</taxon>
        <taxon>Bacillati</taxon>
        <taxon>Bacillota</taxon>
        <taxon>Bacilli</taxon>
        <taxon>Bacillales</taxon>
        <taxon>Paenibacillaceae</taxon>
        <taxon>Paenibacillus</taxon>
    </lineage>
</organism>
<dbReference type="Proteomes" id="UP000609323">
    <property type="component" value="Unassembled WGS sequence"/>
</dbReference>
<proteinExistence type="predicted"/>
<protein>
    <submittedName>
        <fullName evidence="1">Uncharacterized protein</fullName>
    </submittedName>
</protein>
<dbReference type="EMBL" id="BMHF01000003">
    <property type="protein sequence ID" value="GGA29080.1"/>
    <property type="molecule type" value="Genomic_DNA"/>
</dbReference>
<accession>A0ABQ1FSD4</accession>
<comment type="caution">
    <text evidence="1">The sequence shown here is derived from an EMBL/GenBank/DDBJ whole genome shotgun (WGS) entry which is preliminary data.</text>
</comment>
<evidence type="ECO:0000313" key="1">
    <source>
        <dbReference type="EMBL" id="GGA29080.1"/>
    </source>
</evidence>